<organism evidence="2 3">
    <name type="scientific">Cupriavidus respiraculi</name>
    <dbReference type="NCBI Taxonomy" id="195930"/>
    <lineage>
        <taxon>Bacteria</taxon>
        <taxon>Pseudomonadati</taxon>
        <taxon>Pseudomonadota</taxon>
        <taxon>Betaproteobacteria</taxon>
        <taxon>Burkholderiales</taxon>
        <taxon>Burkholderiaceae</taxon>
        <taxon>Cupriavidus</taxon>
    </lineage>
</organism>
<protein>
    <submittedName>
        <fullName evidence="2">Uncharacterized protein</fullName>
    </submittedName>
</protein>
<sequence length="235" mass="26695">MDLTTAKDWIEMLSKGATLVAAALAVYGINAWRRDFTGKRKIELAEESLRLFYQAADAVAHMRSPVAFDGESNHVVRGDQESETRFRARQAVAPLFKRYNEHSELFAALRTTRYKAMALLGPASEKPFKDLVSLVNEILVAAQSYVMAAQDYGFQSAEAEQLKVHRDGQREREELFWWHGAKDKVTPRMDSIVGSAEAFWRPHLPSTPLLARWRQTAIRTAKSMARAALRRRQTT</sequence>
<gene>
    <name evidence="2" type="ORF">LMG21510_02163</name>
</gene>
<comment type="caution">
    <text evidence="2">The sequence shown here is derived from an EMBL/GenBank/DDBJ whole genome shotgun (WGS) entry which is preliminary data.</text>
</comment>
<dbReference type="Proteomes" id="UP000721236">
    <property type="component" value="Unassembled WGS sequence"/>
</dbReference>
<keyword evidence="1" id="KW-1133">Transmembrane helix</keyword>
<keyword evidence="1" id="KW-0472">Membrane</keyword>
<feature type="transmembrane region" description="Helical" evidence="1">
    <location>
        <begin position="12"/>
        <end position="32"/>
    </location>
</feature>
<dbReference type="RefSeq" id="WP_224041701.1">
    <property type="nucleotide sequence ID" value="NZ_CAJZAH010000002.1"/>
</dbReference>
<reference evidence="2 3" key="1">
    <citation type="submission" date="2021-08" db="EMBL/GenBank/DDBJ databases">
        <authorList>
            <person name="Peeters C."/>
        </authorList>
    </citation>
    <scope>NUCLEOTIDE SEQUENCE [LARGE SCALE GENOMIC DNA]</scope>
    <source>
        <strain evidence="2 3">LMG 21510</strain>
    </source>
</reference>
<accession>A0ABN7YLL6</accession>
<proteinExistence type="predicted"/>
<name>A0ABN7YLL6_9BURK</name>
<evidence type="ECO:0000313" key="3">
    <source>
        <dbReference type="Proteomes" id="UP000721236"/>
    </source>
</evidence>
<evidence type="ECO:0000256" key="1">
    <source>
        <dbReference type="SAM" id="Phobius"/>
    </source>
</evidence>
<keyword evidence="1" id="KW-0812">Transmembrane</keyword>
<dbReference type="EMBL" id="CAJZAH010000002">
    <property type="protein sequence ID" value="CAG9173130.1"/>
    <property type="molecule type" value="Genomic_DNA"/>
</dbReference>
<keyword evidence="3" id="KW-1185">Reference proteome</keyword>
<evidence type="ECO:0000313" key="2">
    <source>
        <dbReference type="EMBL" id="CAG9173130.1"/>
    </source>
</evidence>